<comment type="similarity">
    <text evidence="1">Belongs to the glycosyltransferase group 1 family. Glycosyltransferase 4 subfamily.</text>
</comment>
<dbReference type="AlphaFoldDB" id="A0A6J4PK97"/>
<proteinExistence type="inferred from homology"/>
<evidence type="ECO:0000256" key="4">
    <source>
        <dbReference type="ARBA" id="ARBA00044517"/>
    </source>
</evidence>
<evidence type="ECO:0000259" key="7">
    <source>
        <dbReference type="Pfam" id="PF12038"/>
    </source>
</evidence>
<protein>
    <recommendedName>
        <fullName evidence="5">tRNA-queuosine alpha-mannosyltransferase</fullName>
        <ecNumber evidence="4">2.4.1.110</ecNumber>
    </recommendedName>
</protein>
<evidence type="ECO:0000256" key="3">
    <source>
        <dbReference type="ARBA" id="ARBA00022679"/>
    </source>
</evidence>
<dbReference type="PANTHER" id="PTHR13615:SF3">
    <property type="entry name" value="GLYCOSYLTRANSFERASE-LIKE DOMAIN-CONTAINING PROTEIN 1"/>
    <property type="match status" value="1"/>
</dbReference>
<gene>
    <name evidence="8" type="ORF">AVDCRST_MAG64-2719</name>
</gene>
<dbReference type="Pfam" id="PF12038">
    <property type="entry name" value="QTMAN_N"/>
    <property type="match status" value="1"/>
</dbReference>
<keyword evidence="3" id="KW-0808">Transferase</keyword>
<organism evidence="8">
    <name type="scientific">uncultured Phycisphaerae bacterium</name>
    <dbReference type="NCBI Taxonomy" id="904963"/>
    <lineage>
        <taxon>Bacteria</taxon>
        <taxon>Pseudomonadati</taxon>
        <taxon>Planctomycetota</taxon>
        <taxon>Phycisphaerae</taxon>
        <taxon>environmental samples</taxon>
    </lineage>
</organism>
<evidence type="ECO:0000256" key="1">
    <source>
        <dbReference type="ARBA" id="ARBA00009481"/>
    </source>
</evidence>
<dbReference type="GO" id="GO:0016438">
    <property type="term" value="F:tRNA-queuosine(34) beta-mannosyltransferase activity"/>
    <property type="evidence" value="ECO:0007669"/>
    <property type="project" value="UniProtKB-EC"/>
</dbReference>
<dbReference type="EMBL" id="CADCUQ010000612">
    <property type="protein sequence ID" value="CAA9418369.1"/>
    <property type="molecule type" value="Genomic_DNA"/>
</dbReference>
<evidence type="ECO:0000256" key="2">
    <source>
        <dbReference type="ARBA" id="ARBA00022676"/>
    </source>
</evidence>
<dbReference type="PANTHER" id="PTHR13615">
    <property type="entry name" value="GLYCOSYLTRANSFERASE-LIKE 1"/>
    <property type="match status" value="1"/>
</dbReference>
<dbReference type="InterPro" id="IPR051862">
    <property type="entry name" value="GT-like_domain_containing_1"/>
</dbReference>
<keyword evidence="2" id="KW-0328">Glycosyltransferase</keyword>
<reference evidence="8" key="1">
    <citation type="submission" date="2020-02" db="EMBL/GenBank/DDBJ databases">
        <authorList>
            <person name="Meier V. D."/>
        </authorList>
    </citation>
    <scope>NUCLEOTIDE SEQUENCE</scope>
    <source>
        <strain evidence="8">AVDCRST_MAG64</strain>
    </source>
</reference>
<comment type="catalytic activity">
    <reaction evidence="6">
        <text>queuosine(34) in tRNA(Asp) + GDP-alpha-D-mannose = O-4''-alpha-D-mannosylqueuosine(34) in tRNA(Asp) + GDP + H(+)</text>
        <dbReference type="Rhea" id="RHEA:12885"/>
        <dbReference type="Rhea" id="RHEA-COMP:18572"/>
        <dbReference type="Rhea" id="RHEA-COMP:18581"/>
        <dbReference type="ChEBI" id="CHEBI:15378"/>
        <dbReference type="ChEBI" id="CHEBI:57527"/>
        <dbReference type="ChEBI" id="CHEBI:58189"/>
        <dbReference type="ChEBI" id="CHEBI:194431"/>
        <dbReference type="ChEBI" id="CHEBI:194442"/>
        <dbReference type="EC" id="2.4.1.110"/>
    </reaction>
    <physiologicalReaction direction="left-to-right" evidence="6">
        <dbReference type="Rhea" id="RHEA:12886"/>
    </physiologicalReaction>
</comment>
<dbReference type="SUPFAM" id="SSF53756">
    <property type="entry name" value="UDP-Glycosyltransferase/glycogen phosphorylase"/>
    <property type="match status" value="1"/>
</dbReference>
<accession>A0A6J4PK97</accession>
<feature type="domain" description="tRNA-queuosine alpha-mannosyltransferase N-terminal" evidence="7">
    <location>
        <begin position="8"/>
        <end position="171"/>
    </location>
</feature>
<evidence type="ECO:0000256" key="5">
    <source>
        <dbReference type="ARBA" id="ARBA00044539"/>
    </source>
</evidence>
<sequence>MSASQLDILALEPFYGGARRAMLETIVRCSRHRWTVLKLPPRRMERRLTVAANWFAEQLTRHWVGRVDLLFTSEAMNLTSLFQLMPQVARKPSVVYFHDNQLPDAGANADAPLNLVNLNTAAAATEIWFNSAWHQKAFVDRAAAVLERHEELGGLEALWEVQRKMVLVVPPVDLGAVHAAAAARHKRDPAALFVETRGGDVGLLNGALAILRERGRAVRLITVGPVAALPADVPRQALPETDDAAHARGLCEAGVIVSVKPGAASDFLVVRGLAAGCRPVLPASGFYPELLPAGLQRSAMYDVAPAPLADRIADAIDAASLPPAATSAGDVKSALKPFDAIATCREIDEKFEELVWVRALD</sequence>
<evidence type="ECO:0000313" key="8">
    <source>
        <dbReference type="EMBL" id="CAA9418369.1"/>
    </source>
</evidence>
<name>A0A6J4PK97_9BACT</name>
<evidence type="ECO:0000256" key="6">
    <source>
        <dbReference type="ARBA" id="ARBA00048439"/>
    </source>
</evidence>
<dbReference type="EC" id="2.4.1.110" evidence="4"/>
<dbReference type="InterPro" id="IPR022701">
    <property type="entry name" value="QTMAN_N"/>
</dbReference>